<evidence type="ECO:0000256" key="4">
    <source>
        <dbReference type="RuleBase" id="RU003744"/>
    </source>
</evidence>
<dbReference type="PROSITE" id="PS01039">
    <property type="entry name" value="SBP_BACTERIAL_3"/>
    <property type="match status" value="1"/>
</dbReference>
<dbReference type="KEGG" id="slt:Slit_2320"/>
<name>D5CLV2_SIDLE</name>
<evidence type="ECO:0000256" key="5">
    <source>
        <dbReference type="SAM" id="SignalP"/>
    </source>
</evidence>
<comment type="subcellular location">
    <subcellularLocation>
        <location evidence="1">Cell envelope</location>
    </subcellularLocation>
</comment>
<comment type="similarity">
    <text evidence="2 4">Belongs to the bacterial solute-binding protein 3 family.</text>
</comment>
<keyword evidence="8" id="KW-1185">Reference proteome</keyword>
<feature type="chain" id="PRO_5003070365" evidence="5">
    <location>
        <begin position="23"/>
        <end position="266"/>
    </location>
</feature>
<dbReference type="Pfam" id="PF00497">
    <property type="entry name" value="SBP_bac_3"/>
    <property type="match status" value="1"/>
</dbReference>
<evidence type="ECO:0000256" key="3">
    <source>
        <dbReference type="ARBA" id="ARBA00022729"/>
    </source>
</evidence>
<feature type="domain" description="Solute-binding protein family 3/N-terminal" evidence="6">
    <location>
        <begin position="38"/>
        <end position="262"/>
    </location>
</feature>
<dbReference type="EMBL" id="CP001965">
    <property type="protein sequence ID" value="ADE12547.1"/>
    <property type="molecule type" value="Genomic_DNA"/>
</dbReference>
<evidence type="ECO:0000313" key="7">
    <source>
        <dbReference type="EMBL" id="ADE12547.1"/>
    </source>
</evidence>
<dbReference type="AlphaFoldDB" id="D5CLV2"/>
<feature type="signal peptide" evidence="5">
    <location>
        <begin position="1"/>
        <end position="22"/>
    </location>
</feature>
<proteinExistence type="inferred from homology"/>
<keyword evidence="3 5" id="KW-0732">Signal</keyword>
<dbReference type="PANTHER" id="PTHR35936">
    <property type="entry name" value="MEMBRANE-BOUND LYTIC MUREIN TRANSGLYCOSYLASE F"/>
    <property type="match status" value="1"/>
</dbReference>
<dbReference type="SUPFAM" id="SSF53850">
    <property type="entry name" value="Periplasmic binding protein-like II"/>
    <property type="match status" value="1"/>
</dbReference>
<gene>
    <name evidence="7" type="ordered locus">Slit_2320</name>
</gene>
<dbReference type="eggNOG" id="COG0834">
    <property type="taxonomic scope" value="Bacteria"/>
</dbReference>
<dbReference type="Proteomes" id="UP000001625">
    <property type="component" value="Chromosome"/>
</dbReference>
<evidence type="ECO:0000313" key="8">
    <source>
        <dbReference type="Proteomes" id="UP000001625"/>
    </source>
</evidence>
<dbReference type="PANTHER" id="PTHR35936:SF17">
    <property type="entry name" value="ARGININE-BINDING EXTRACELLULAR PROTEIN ARTP"/>
    <property type="match status" value="1"/>
</dbReference>
<reference evidence="7 8" key="1">
    <citation type="submission" date="2010-03" db="EMBL/GenBank/DDBJ databases">
        <title>Complete sequence of Sideroxydans lithotrophicus ES-1.</title>
        <authorList>
            <consortium name="US DOE Joint Genome Institute"/>
            <person name="Lucas S."/>
            <person name="Copeland A."/>
            <person name="Lapidus A."/>
            <person name="Cheng J.-F."/>
            <person name="Bruce D."/>
            <person name="Goodwin L."/>
            <person name="Pitluck S."/>
            <person name="Munk A.C."/>
            <person name="Detter J.C."/>
            <person name="Han C."/>
            <person name="Tapia R."/>
            <person name="Larimer F."/>
            <person name="Land M."/>
            <person name="Hauser L."/>
            <person name="Kyrpides N."/>
            <person name="Ivanova N."/>
            <person name="Emerson D."/>
            <person name="Woyke T."/>
        </authorList>
    </citation>
    <scope>NUCLEOTIDE SEQUENCE [LARGE SCALE GENOMIC DNA]</scope>
    <source>
        <strain evidence="7 8">ES-1</strain>
    </source>
</reference>
<evidence type="ECO:0000256" key="1">
    <source>
        <dbReference type="ARBA" id="ARBA00004196"/>
    </source>
</evidence>
<evidence type="ECO:0000256" key="2">
    <source>
        <dbReference type="ARBA" id="ARBA00010333"/>
    </source>
</evidence>
<dbReference type="RefSeq" id="WP_013030445.1">
    <property type="nucleotide sequence ID" value="NC_013959.1"/>
</dbReference>
<evidence type="ECO:0000259" key="6">
    <source>
        <dbReference type="SMART" id="SM00062"/>
    </source>
</evidence>
<sequence precursor="true">MRTTHALAMLFVACTISPHTFAQDTLPGHLDRIRSAKAVRVCIWPDYYSITYRNPKTQQLSGIDVDMANELGKDLGVAVKFVDSSFAKLIDDVTQDRCDVAMFAIGITPSRAEKLRFTRPHLASDIYAITTKSNRRIKTWDDIDKPGSVVAVAKGTLHEPVMKEMLKAAKLIVLDTPFAREQEVESGRADVFMTDYPYSQRFLANADWARLVSPPGTYHVTPYAYAVKPGDDAWFDRVDRFVSDIKRDGRLMRSARQYKLVPIVVP</sequence>
<dbReference type="SMART" id="SM00062">
    <property type="entry name" value="PBPb"/>
    <property type="match status" value="1"/>
</dbReference>
<dbReference type="STRING" id="580332.Slit_2320"/>
<accession>D5CLV2</accession>
<dbReference type="CDD" id="cd13530">
    <property type="entry name" value="PBP2_peptides_like"/>
    <property type="match status" value="1"/>
</dbReference>
<dbReference type="GO" id="GO:0030313">
    <property type="term" value="C:cell envelope"/>
    <property type="evidence" value="ECO:0007669"/>
    <property type="project" value="UniProtKB-SubCell"/>
</dbReference>
<dbReference type="InterPro" id="IPR018313">
    <property type="entry name" value="SBP_3_CS"/>
</dbReference>
<dbReference type="Gene3D" id="3.40.190.10">
    <property type="entry name" value="Periplasmic binding protein-like II"/>
    <property type="match status" value="2"/>
</dbReference>
<organism evidence="7 8">
    <name type="scientific">Sideroxydans lithotrophicus (strain ES-1)</name>
    <dbReference type="NCBI Taxonomy" id="580332"/>
    <lineage>
        <taxon>Bacteria</taxon>
        <taxon>Pseudomonadati</taxon>
        <taxon>Pseudomonadota</taxon>
        <taxon>Betaproteobacteria</taxon>
        <taxon>Nitrosomonadales</taxon>
        <taxon>Gallionellaceae</taxon>
        <taxon>Sideroxydans</taxon>
    </lineage>
</organism>
<dbReference type="HOGENOM" id="CLU_019602_9_2_4"/>
<dbReference type="OrthoDB" id="9768183at2"/>
<dbReference type="InterPro" id="IPR001638">
    <property type="entry name" value="Solute-binding_3/MltF_N"/>
</dbReference>
<protein>
    <submittedName>
        <fullName evidence="7">Extracellular solute-binding protein family 3</fullName>
    </submittedName>
</protein>